<organism evidence="2 3">
    <name type="scientific">Patiria miniata</name>
    <name type="common">Bat star</name>
    <name type="synonym">Asterina miniata</name>
    <dbReference type="NCBI Taxonomy" id="46514"/>
    <lineage>
        <taxon>Eukaryota</taxon>
        <taxon>Metazoa</taxon>
        <taxon>Echinodermata</taxon>
        <taxon>Eleutherozoa</taxon>
        <taxon>Asterozoa</taxon>
        <taxon>Asteroidea</taxon>
        <taxon>Valvatacea</taxon>
        <taxon>Valvatida</taxon>
        <taxon>Asterinidae</taxon>
        <taxon>Patiria</taxon>
    </lineage>
</organism>
<evidence type="ECO:0000313" key="2">
    <source>
        <dbReference type="EnsemblMetazoa" id="XP_038070517.1"/>
    </source>
</evidence>
<dbReference type="OrthoDB" id="10352597at2759"/>
<feature type="region of interest" description="Disordered" evidence="1">
    <location>
        <begin position="275"/>
        <end position="306"/>
    </location>
</feature>
<protein>
    <submittedName>
        <fullName evidence="2">Uncharacterized protein</fullName>
    </submittedName>
</protein>
<evidence type="ECO:0000313" key="3">
    <source>
        <dbReference type="Proteomes" id="UP000887568"/>
    </source>
</evidence>
<feature type="compositionally biased region" description="Basic and acidic residues" evidence="1">
    <location>
        <begin position="293"/>
        <end position="306"/>
    </location>
</feature>
<feature type="compositionally biased region" description="Polar residues" evidence="1">
    <location>
        <begin position="29"/>
        <end position="40"/>
    </location>
</feature>
<dbReference type="RefSeq" id="XP_038070517.1">
    <property type="nucleotide sequence ID" value="XM_038214589.1"/>
</dbReference>
<feature type="region of interest" description="Disordered" evidence="1">
    <location>
        <begin position="24"/>
        <end position="53"/>
    </location>
</feature>
<accession>A0A914B3B9</accession>
<reference evidence="2" key="1">
    <citation type="submission" date="2022-11" db="UniProtKB">
        <authorList>
            <consortium name="EnsemblMetazoa"/>
        </authorList>
    </citation>
    <scope>IDENTIFICATION</scope>
</reference>
<feature type="region of interest" description="Disordered" evidence="1">
    <location>
        <begin position="196"/>
        <end position="253"/>
    </location>
</feature>
<sequence length="344" mass="38853">MVFAATEITDNDACCREVWYGPTTDPMKHTQQPETSQRQAVLTPHPPSPSSPPIQRTAIYQLTPAPQDLMTPKTNLPVALEAMSSVWLPSNQDPRQKDTALPVIEGQRGPIRAGDNRQRQPYIAMVPTPRTGAKRSHGIIRSCFSDSFLHTRVEPLDDSLNTPSRPFRGLVPTSQDHRRPSTPIVESATKTAIRARRQRYFSSTDSPRTRQQETGKGTPVGRYESSTKLPNRTKGQRAISKGGRSHKEAELRDSAKEIEDGSFCIWKEKTRSLRRASETSSKVEAATPSMDTTKTESKEERKTNTRKQEEFVIKHLNYCSSRKTNQVVKWLREVNLQDSFEIIE</sequence>
<proteinExistence type="predicted"/>
<keyword evidence="3" id="KW-1185">Reference proteome</keyword>
<name>A0A914B3B9_PATMI</name>
<dbReference type="AlphaFoldDB" id="A0A914B3B9"/>
<dbReference type="OMA" id="IQRTAIY"/>
<evidence type="ECO:0000256" key="1">
    <source>
        <dbReference type="SAM" id="MobiDB-lite"/>
    </source>
</evidence>
<dbReference type="EnsemblMetazoa" id="XM_038214589.1">
    <property type="protein sequence ID" value="XP_038070517.1"/>
    <property type="gene ID" value="LOC119739608"/>
</dbReference>
<feature type="region of interest" description="Disordered" evidence="1">
    <location>
        <begin position="159"/>
        <end position="184"/>
    </location>
</feature>
<dbReference type="GeneID" id="119739608"/>
<dbReference type="Proteomes" id="UP000887568">
    <property type="component" value="Unplaced"/>
</dbReference>